<dbReference type="RefSeq" id="XP_055886751.1">
    <property type="nucleotide sequence ID" value="XM_056030776.1"/>
</dbReference>
<dbReference type="Pfam" id="PF04427">
    <property type="entry name" value="Brix"/>
    <property type="match status" value="1"/>
</dbReference>
<dbReference type="OrthoDB" id="10253204at2759"/>
<name>A0A9W3AHY0_BIOGL</name>
<feature type="region of interest" description="Disordered" evidence="1">
    <location>
        <begin position="1"/>
        <end position="55"/>
    </location>
</feature>
<dbReference type="RefSeq" id="XP_055886750.1">
    <property type="nucleotide sequence ID" value="XM_056030775.1"/>
</dbReference>
<organism evidence="3 4">
    <name type="scientific">Biomphalaria glabrata</name>
    <name type="common">Bloodfluke planorb</name>
    <name type="synonym">Freshwater snail</name>
    <dbReference type="NCBI Taxonomy" id="6526"/>
    <lineage>
        <taxon>Eukaryota</taxon>
        <taxon>Metazoa</taxon>
        <taxon>Spiralia</taxon>
        <taxon>Lophotrochozoa</taxon>
        <taxon>Mollusca</taxon>
        <taxon>Gastropoda</taxon>
        <taxon>Heterobranchia</taxon>
        <taxon>Euthyneura</taxon>
        <taxon>Panpulmonata</taxon>
        <taxon>Hygrophila</taxon>
        <taxon>Lymnaeoidea</taxon>
        <taxon>Planorbidae</taxon>
        <taxon>Biomphalaria</taxon>
    </lineage>
</organism>
<dbReference type="GO" id="GO:0042134">
    <property type="term" value="F:rRNA primary transcript binding"/>
    <property type="evidence" value="ECO:0007669"/>
    <property type="project" value="InterPro"/>
</dbReference>
<dbReference type="PANTHER" id="PTHR22734">
    <property type="entry name" value="U3 SMALL NUCLEOLAR RIBONUCLEOPROTEIN PROTEIN IMP4"/>
    <property type="match status" value="1"/>
</dbReference>
<dbReference type="PANTHER" id="PTHR22734:SF3">
    <property type="entry name" value="RIBOSOME PRODUCTION FACTOR 1"/>
    <property type="match status" value="1"/>
</dbReference>
<accession>A0A9W3AHY0</accession>
<dbReference type="InterPro" id="IPR044281">
    <property type="entry name" value="IMP4/RPF1"/>
</dbReference>
<dbReference type="FunFam" id="3.40.50.10480:FF:000002">
    <property type="entry name" value="Ribosome production factor 1"/>
    <property type="match status" value="1"/>
</dbReference>
<dbReference type="GO" id="GO:0000460">
    <property type="term" value="P:maturation of 5.8S rRNA"/>
    <property type="evidence" value="ECO:0007669"/>
    <property type="project" value="TreeGrafter"/>
</dbReference>
<keyword evidence="3" id="KW-1185">Reference proteome</keyword>
<dbReference type="Proteomes" id="UP001165740">
    <property type="component" value="Chromosome 5"/>
</dbReference>
<evidence type="ECO:0000313" key="6">
    <source>
        <dbReference type="RefSeq" id="XP_055886752.1"/>
    </source>
</evidence>
<dbReference type="Gene3D" id="3.40.50.10480">
    <property type="entry name" value="Probable brix-domain ribosomal biogenesis protein"/>
    <property type="match status" value="1"/>
</dbReference>
<sequence>MSLIMPQIKNKQRRGEMYKKFLKEKRKVKMEEKKKRKKEENQLGSKAPPKKKPKTIENMRVPDETMVDPTNEETVLDLEQDEMAPYFKQETTPKILITTCDRPKNKTNSFIKELKKVIPNSVVKYRRGLDLKKIIPQAIAKDFTDLLVVNEDAGEPNGLVLCHLPDGPTAEFKMMNVKLCKELKRLGEMSDHEPEINVHNFNTRLGVTIGRMLTCLFPHRPNYRGRRVVTFHNQRDFIFFRHHRYQFRNAEKVSLQELGPRFILKLRSLQKGTFDSKSGIYLWIHKRHEMDTSRRKFHL</sequence>
<evidence type="ECO:0000313" key="5">
    <source>
        <dbReference type="RefSeq" id="XP_055886751.1"/>
    </source>
</evidence>
<gene>
    <name evidence="4 5 6" type="primary">LOC106059197</name>
</gene>
<reference evidence="4 5" key="1">
    <citation type="submission" date="2025-04" db="UniProtKB">
        <authorList>
            <consortium name="RefSeq"/>
        </authorList>
    </citation>
    <scope>IDENTIFICATION</scope>
</reference>
<feature type="domain" description="Brix" evidence="2">
    <location>
        <begin position="93"/>
        <end position="275"/>
    </location>
</feature>
<dbReference type="OMA" id="AWIISNK"/>
<dbReference type="PROSITE" id="PS50833">
    <property type="entry name" value="BRIX"/>
    <property type="match status" value="1"/>
</dbReference>
<feature type="compositionally biased region" description="Basic and acidic residues" evidence="1">
    <location>
        <begin position="29"/>
        <end position="41"/>
    </location>
</feature>
<proteinExistence type="predicted"/>
<dbReference type="SUPFAM" id="SSF52954">
    <property type="entry name" value="Class II aaRS ABD-related"/>
    <property type="match status" value="1"/>
</dbReference>
<dbReference type="GO" id="GO:0030687">
    <property type="term" value="C:preribosome, large subunit precursor"/>
    <property type="evidence" value="ECO:0007669"/>
    <property type="project" value="TreeGrafter"/>
</dbReference>
<dbReference type="AlphaFoldDB" id="A0A9W3AHY0"/>
<evidence type="ECO:0000259" key="2">
    <source>
        <dbReference type="PROSITE" id="PS50833"/>
    </source>
</evidence>
<dbReference type="GO" id="GO:0005730">
    <property type="term" value="C:nucleolus"/>
    <property type="evidence" value="ECO:0007669"/>
    <property type="project" value="TreeGrafter"/>
</dbReference>
<evidence type="ECO:0000313" key="3">
    <source>
        <dbReference type="Proteomes" id="UP001165740"/>
    </source>
</evidence>
<dbReference type="GeneID" id="106059197"/>
<dbReference type="InterPro" id="IPR007109">
    <property type="entry name" value="Brix"/>
</dbReference>
<dbReference type="GO" id="GO:0000470">
    <property type="term" value="P:maturation of LSU-rRNA"/>
    <property type="evidence" value="ECO:0007669"/>
    <property type="project" value="TreeGrafter"/>
</dbReference>
<evidence type="ECO:0000256" key="1">
    <source>
        <dbReference type="SAM" id="MobiDB-lite"/>
    </source>
</evidence>
<dbReference type="SMART" id="SM00879">
    <property type="entry name" value="Brix"/>
    <property type="match status" value="1"/>
</dbReference>
<dbReference type="RefSeq" id="XP_055886752.1">
    <property type="nucleotide sequence ID" value="XM_056030777.1"/>
</dbReference>
<evidence type="ECO:0000313" key="4">
    <source>
        <dbReference type="RefSeq" id="XP_055886750.1"/>
    </source>
</evidence>
<protein>
    <submittedName>
        <fullName evidence="4 5">Ribosome production factor 1-like</fullName>
    </submittedName>
</protein>